<dbReference type="RefSeq" id="WP_078814722.1">
    <property type="nucleotide sequence ID" value="NZ_FUYE01000013.1"/>
</dbReference>
<reference evidence="3" key="1">
    <citation type="submission" date="2017-02" db="EMBL/GenBank/DDBJ databases">
        <authorList>
            <person name="Varghese N."/>
            <person name="Submissions S."/>
        </authorList>
    </citation>
    <scope>NUCLEOTIDE SEQUENCE [LARGE SCALE GENOMIC DNA]</scope>
    <source>
        <strain evidence="3">ATCC 700200</strain>
    </source>
</reference>
<protein>
    <submittedName>
        <fullName evidence="2">Uncharacterized protein</fullName>
    </submittedName>
</protein>
<evidence type="ECO:0000313" key="2">
    <source>
        <dbReference type="EMBL" id="SKB02081.1"/>
    </source>
</evidence>
<proteinExistence type="predicted"/>
<dbReference type="AlphaFoldDB" id="A0A1T4YLD9"/>
<evidence type="ECO:0000313" key="3">
    <source>
        <dbReference type="Proteomes" id="UP000190774"/>
    </source>
</evidence>
<keyword evidence="3" id="KW-1185">Reference proteome</keyword>
<dbReference type="EMBL" id="FUYE01000013">
    <property type="protein sequence ID" value="SKB02081.1"/>
    <property type="molecule type" value="Genomic_DNA"/>
</dbReference>
<organism evidence="2 3">
    <name type="scientific">Prosthecobacter debontii</name>
    <dbReference type="NCBI Taxonomy" id="48467"/>
    <lineage>
        <taxon>Bacteria</taxon>
        <taxon>Pseudomonadati</taxon>
        <taxon>Verrucomicrobiota</taxon>
        <taxon>Verrucomicrobiia</taxon>
        <taxon>Verrucomicrobiales</taxon>
        <taxon>Verrucomicrobiaceae</taxon>
        <taxon>Prosthecobacter</taxon>
    </lineage>
</organism>
<gene>
    <name evidence="2" type="ORF">SAMN02745166_03536</name>
</gene>
<feature type="transmembrane region" description="Helical" evidence="1">
    <location>
        <begin position="36"/>
        <end position="58"/>
    </location>
</feature>
<keyword evidence="1" id="KW-1133">Transmembrane helix</keyword>
<dbReference type="Proteomes" id="UP000190774">
    <property type="component" value="Unassembled WGS sequence"/>
</dbReference>
<dbReference type="STRING" id="48467.SAMN02745166_03536"/>
<name>A0A1T4YLD9_9BACT</name>
<evidence type="ECO:0000256" key="1">
    <source>
        <dbReference type="SAM" id="Phobius"/>
    </source>
</evidence>
<keyword evidence="1" id="KW-0812">Transmembrane</keyword>
<accession>A0A1T4YLD9</accession>
<sequence length="81" mass="9192">MLLKAGLFLLCLLWALLCLRFYTLISRDNVWQRRFIALGAGLGAGLIYILGSMILTLLRTPSPAEMEREVQQVEDVRVQGR</sequence>
<keyword evidence="1" id="KW-0472">Membrane</keyword>